<organism evidence="5 6">
    <name type="scientific">Atopobium minutum</name>
    <dbReference type="NCBI Taxonomy" id="1381"/>
    <lineage>
        <taxon>Bacteria</taxon>
        <taxon>Bacillati</taxon>
        <taxon>Actinomycetota</taxon>
        <taxon>Coriobacteriia</taxon>
        <taxon>Coriobacteriales</taxon>
        <taxon>Atopobiaceae</taxon>
        <taxon>Atopobium</taxon>
    </lineage>
</organism>
<gene>
    <name evidence="5" type="ORF">SAMN04489746_1086</name>
</gene>
<dbReference type="InterPro" id="IPR036388">
    <property type="entry name" value="WH-like_DNA-bd_sf"/>
</dbReference>
<dbReference type="Pfam" id="PF00392">
    <property type="entry name" value="GntR"/>
    <property type="match status" value="1"/>
</dbReference>
<dbReference type="AlphaFoldDB" id="A0AB38A748"/>
<dbReference type="RefSeq" id="WP_002564270.1">
    <property type="nucleotide sequence ID" value="NZ_CALJSN010000009.1"/>
</dbReference>
<dbReference type="SMART" id="SM00345">
    <property type="entry name" value="HTH_GNTR"/>
    <property type="match status" value="1"/>
</dbReference>
<dbReference type="PANTHER" id="PTHR43537">
    <property type="entry name" value="TRANSCRIPTIONAL REGULATOR, GNTR FAMILY"/>
    <property type="match status" value="1"/>
</dbReference>
<dbReference type="GO" id="GO:0003700">
    <property type="term" value="F:DNA-binding transcription factor activity"/>
    <property type="evidence" value="ECO:0007669"/>
    <property type="project" value="InterPro"/>
</dbReference>
<keyword evidence="3" id="KW-0804">Transcription</keyword>
<evidence type="ECO:0000256" key="2">
    <source>
        <dbReference type="ARBA" id="ARBA00023125"/>
    </source>
</evidence>
<dbReference type="InterPro" id="IPR008920">
    <property type="entry name" value="TF_FadR/GntR_C"/>
</dbReference>
<comment type="caution">
    <text evidence="5">The sequence shown here is derived from an EMBL/GenBank/DDBJ whole genome shotgun (WGS) entry which is preliminary data.</text>
</comment>
<feature type="domain" description="HTH gntR-type" evidence="4">
    <location>
        <begin position="8"/>
        <end position="75"/>
    </location>
</feature>
<reference evidence="5 6" key="1">
    <citation type="submission" date="2016-10" db="EMBL/GenBank/DDBJ databases">
        <authorList>
            <person name="Varghese N."/>
            <person name="Submissions S."/>
        </authorList>
    </citation>
    <scope>NUCLEOTIDE SEQUENCE [LARGE SCALE GENOMIC DNA]</scope>
    <source>
        <strain evidence="5 6">DSM 20586</strain>
    </source>
</reference>
<keyword evidence="1" id="KW-0805">Transcription regulation</keyword>
<dbReference type="InterPro" id="IPR036390">
    <property type="entry name" value="WH_DNA-bd_sf"/>
</dbReference>
<evidence type="ECO:0000313" key="5">
    <source>
        <dbReference type="EMBL" id="SEB80111.1"/>
    </source>
</evidence>
<sequence>MSIAPQSHSFKERAYRYIVDCIQAGELTEGTRVIEKSIAEALHMSRTPVREALSELAGDGYLEGVPQKGFRVRGFSADNAREVFEMIGPLDGRAAFLALPHMTSGDLAELHFLHESMELAVVGKLTQRYYDLQLEFHQLYINKCGNARLQRTLAELNQQISRRAYERDDLSALDNMRRANEEHEQIISLFEQGDGLALQDYIRDVHWSLDNVDFATWKA</sequence>
<accession>A0AB38A748</accession>
<evidence type="ECO:0000313" key="6">
    <source>
        <dbReference type="Proteomes" id="UP000183687"/>
    </source>
</evidence>
<proteinExistence type="predicted"/>
<evidence type="ECO:0000259" key="4">
    <source>
        <dbReference type="PROSITE" id="PS50949"/>
    </source>
</evidence>
<dbReference type="SUPFAM" id="SSF48008">
    <property type="entry name" value="GntR ligand-binding domain-like"/>
    <property type="match status" value="1"/>
</dbReference>
<dbReference type="InterPro" id="IPR011711">
    <property type="entry name" value="GntR_C"/>
</dbReference>
<dbReference type="EMBL" id="FNSH01000001">
    <property type="protein sequence ID" value="SEB80111.1"/>
    <property type="molecule type" value="Genomic_DNA"/>
</dbReference>
<dbReference type="SUPFAM" id="SSF46785">
    <property type="entry name" value="Winged helix' DNA-binding domain"/>
    <property type="match status" value="1"/>
</dbReference>
<dbReference type="PROSITE" id="PS50949">
    <property type="entry name" value="HTH_GNTR"/>
    <property type="match status" value="1"/>
</dbReference>
<dbReference type="Proteomes" id="UP000183687">
    <property type="component" value="Unassembled WGS sequence"/>
</dbReference>
<dbReference type="SMART" id="SM00895">
    <property type="entry name" value="FCD"/>
    <property type="match status" value="1"/>
</dbReference>
<dbReference type="InterPro" id="IPR000524">
    <property type="entry name" value="Tscrpt_reg_HTH_GntR"/>
</dbReference>
<dbReference type="GO" id="GO:0003677">
    <property type="term" value="F:DNA binding"/>
    <property type="evidence" value="ECO:0007669"/>
    <property type="project" value="UniProtKB-KW"/>
</dbReference>
<evidence type="ECO:0000256" key="3">
    <source>
        <dbReference type="ARBA" id="ARBA00023163"/>
    </source>
</evidence>
<dbReference type="Gene3D" id="1.20.120.530">
    <property type="entry name" value="GntR ligand-binding domain-like"/>
    <property type="match status" value="1"/>
</dbReference>
<evidence type="ECO:0000256" key="1">
    <source>
        <dbReference type="ARBA" id="ARBA00023015"/>
    </source>
</evidence>
<dbReference type="Gene3D" id="1.10.10.10">
    <property type="entry name" value="Winged helix-like DNA-binding domain superfamily/Winged helix DNA-binding domain"/>
    <property type="match status" value="1"/>
</dbReference>
<protein>
    <submittedName>
        <fullName evidence="5">DNA-binding transcriptional regulator, GntR family</fullName>
    </submittedName>
</protein>
<dbReference type="PANTHER" id="PTHR43537:SF24">
    <property type="entry name" value="GLUCONATE OPERON TRANSCRIPTIONAL REPRESSOR"/>
    <property type="match status" value="1"/>
</dbReference>
<name>A0AB38A748_9ACTN</name>
<dbReference type="Pfam" id="PF07729">
    <property type="entry name" value="FCD"/>
    <property type="match status" value="1"/>
</dbReference>
<dbReference type="CDD" id="cd07377">
    <property type="entry name" value="WHTH_GntR"/>
    <property type="match status" value="1"/>
</dbReference>
<keyword evidence="2 5" id="KW-0238">DNA-binding</keyword>